<evidence type="ECO:0000313" key="2">
    <source>
        <dbReference type="EMBL" id="RJL21246.1"/>
    </source>
</evidence>
<dbReference type="InterPro" id="IPR018977">
    <property type="entry name" value="NurA_domain"/>
</dbReference>
<comment type="caution">
    <text evidence="2">The sequence shown here is derived from an EMBL/GenBank/DDBJ whole genome shotgun (WGS) entry which is preliminary data.</text>
</comment>
<sequence length="288" mass="31781">MDLRQFLRRINGLSMVRSGVGDPGVREEPRTPGELLEADPVAVGSAAPERALFCDGVEAALTLTFLEHRPVTLNYVAAGAVDRGCRPVREVDRLVVACARRDEAWLESLDCPLEVCYLDADDPVAAESCAAALPHRMREELERHLVETLLREEDGLIVVDGSLIGHPRDARLAGVAKTVRRRYLGDESVLFRLPVGWRSPRFRIPAGTAGPAPDRYSCYVRLAGGPASPWHHGLVRLEAFEPQALEEAAALALAERQHAATLDPRGDRHLRPIAHVERLLRSRRPAIF</sequence>
<evidence type="ECO:0000313" key="3">
    <source>
        <dbReference type="Proteomes" id="UP000265768"/>
    </source>
</evidence>
<dbReference type="Pfam" id="PF09376">
    <property type="entry name" value="NurA"/>
    <property type="match status" value="1"/>
</dbReference>
<feature type="domain" description="NurA" evidence="1">
    <location>
        <begin position="132"/>
        <end position="261"/>
    </location>
</feature>
<proteinExistence type="predicted"/>
<dbReference type="EMBL" id="QZEY01000026">
    <property type="protein sequence ID" value="RJL21246.1"/>
    <property type="molecule type" value="Genomic_DNA"/>
</dbReference>
<dbReference type="SUPFAM" id="SSF53098">
    <property type="entry name" value="Ribonuclease H-like"/>
    <property type="match status" value="1"/>
</dbReference>
<dbReference type="AlphaFoldDB" id="A0A3A4A1L9"/>
<dbReference type="Proteomes" id="UP000265768">
    <property type="component" value="Unassembled WGS sequence"/>
</dbReference>
<keyword evidence="3" id="KW-1185">Reference proteome</keyword>
<protein>
    <recommendedName>
        <fullName evidence="1">NurA domain-containing protein</fullName>
    </recommendedName>
</protein>
<organism evidence="2 3">
    <name type="scientific">Bailinhaonella thermotolerans</name>
    <dbReference type="NCBI Taxonomy" id="1070861"/>
    <lineage>
        <taxon>Bacteria</taxon>
        <taxon>Bacillati</taxon>
        <taxon>Actinomycetota</taxon>
        <taxon>Actinomycetes</taxon>
        <taxon>Streptosporangiales</taxon>
        <taxon>Streptosporangiaceae</taxon>
        <taxon>Bailinhaonella</taxon>
    </lineage>
</organism>
<evidence type="ECO:0000259" key="1">
    <source>
        <dbReference type="Pfam" id="PF09376"/>
    </source>
</evidence>
<gene>
    <name evidence="2" type="ORF">D5H75_37910</name>
</gene>
<dbReference type="InterPro" id="IPR012337">
    <property type="entry name" value="RNaseH-like_sf"/>
</dbReference>
<reference evidence="2 3" key="1">
    <citation type="submission" date="2018-09" db="EMBL/GenBank/DDBJ databases">
        <title>YIM 75507 draft genome.</title>
        <authorList>
            <person name="Tang S."/>
            <person name="Feng Y."/>
        </authorList>
    </citation>
    <scope>NUCLEOTIDE SEQUENCE [LARGE SCALE GENOMIC DNA]</scope>
    <source>
        <strain evidence="2 3">YIM 75507</strain>
    </source>
</reference>
<name>A0A3A4A1L9_9ACTN</name>
<accession>A0A3A4A1L9</accession>